<gene>
    <name evidence="2" type="ORF">L596_019890</name>
</gene>
<name>A0A4U5MRZ1_STECR</name>
<dbReference type="AlphaFoldDB" id="A0A4U5MRZ1"/>
<organism evidence="2 3">
    <name type="scientific">Steinernema carpocapsae</name>
    <name type="common">Entomopathogenic nematode</name>
    <dbReference type="NCBI Taxonomy" id="34508"/>
    <lineage>
        <taxon>Eukaryota</taxon>
        <taxon>Metazoa</taxon>
        <taxon>Ecdysozoa</taxon>
        <taxon>Nematoda</taxon>
        <taxon>Chromadorea</taxon>
        <taxon>Rhabditida</taxon>
        <taxon>Tylenchina</taxon>
        <taxon>Panagrolaimomorpha</taxon>
        <taxon>Strongyloidoidea</taxon>
        <taxon>Steinernematidae</taxon>
        <taxon>Steinernema</taxon>
    </lineage>
</organism>
<keyword evidence="3" id="KW-1185">Reference proteome</keyword>
<dbReference type="Proteomes" id="UP000298663">
    <property type="component" value="Unassembled WGS sequence"/>
</dbReference>
<protein>
    <submittedName>
        <fullName evidence="2">Uncharacterized protein</fullName>
    </submittedName>
</protein>
<keyword evidence="1" id="KW-0732">Signal</keyword>
<sequence length="183" mass="20383">MRVIPLLFLLTAFLSTSLSRKSKTTRGNSTSDPGPSEYQIYLIGRLNDSVAVEIPSNETDKIVRDSEAGTKCSKREFYLRPILITPDNSSERLKRIVFCCQKEMCTEYIKDEASGENRTATLKLAGARLLASIEDEIFVQTLGSFNATMSCVNLQGYEEAGLSAVCFFQTPVSDHLRFSEFIA</sequence>
<evidence type="ECO:0000256" key="1">
    <source>
        <dbReference type="SAM" id="SignalP"/>
    </source>
</evidence>
<evidence type="ECO:0000313" key="2">
    <source>
        <dbReference type="EMBL" id="TKR72451.1"/>
    </source>
</evidence>
<comment type="caution">
    <text evidence="2">The sequence shown here is derived from an EMBL/GenBank/DDBJ whole genome shotgun (WGS) entry which is preliminary data.</text>
</comment>
<evidence type="ECO:0000313" key="3">
    <source>
        <dbReference type="Proteomes" id="UP000298663"/>
    </source>
</evidence>
<feature type="chain" id="PRO_5020547170" evidence="1">
    <location>
        <begin position="20"/>
        <end position="183"/>
    </location>
</feature>
<dbReference type="EMBL" id="AZBU02000006">
    <property type="protein sequence ID" value="TKR72451.1"/>
    <property type="molecule type" value="Genomic_DNA"/>
</dbReference>
<accession>A0A4U5MRZ1</accession>
<reference evidence="2 3" key="1">
    <citation type="journal article" date="2015" name="Genome Biol.">
        <title>Comparative genomics of Steinernema reveals deeply conserved gene regulatory networks.</title>
        <authorList>
            <person name="Dillman A.R."/>
            <person name="Macchietto M."/>
            <person name="Porter C.F."/>
            <person name="Rogers A."/>
            <person name="Williams B."/>
            <person name="Antoshechkin I."/>
            <person name="Lee M.M."/>
            <person name="Goodwin Z."/>
            <person name="Lu X."/>
            <person name="Lewis E.E."/>
            <person name="Goodrich-Blair H."/>
            <person name="Stock S.P."/>
            <person name="Adams B.J."/>
            <person name="Sternberg P.W."/>
            <person name="Mortazavi A."/>
        </authorList>
    </citation>
    <scope>NUCLEOTIDE SEQUENCE [LARGE SCALE GENOMIC DNA]</scope>
    <source>
        <strain evidence="2 3">ALL</strain>
    </source>
</reference>
<proteinExistence type="predicted"/>
<reference evidence="2 3" key="2">
    <citation type="journal article" date="2019" name="G3 (Bethesda)">
        <title>Hybrid Assembly of the Genome of the Entomopathogenic Nematode Steinernema carpocapsae Identifies the X-Chromosome.</title>
        <authorList>
            <person name="Serra L."/>
            <person name="Macchietto M."/>
            <person name="Macias-Munoz A."/>
            <person name="McGill C.J."/>
            <person name="Rodriguez I.M."/>
            <person name="Rodriguez B."/>
            <person name="Murad R."/>
            <person name="Mortazavi A."/>
        </authorList>
    </citation>
    <scope>NUCLEOTIDE SEQUENCE [LARGE SCALE GENOMIC DNA]</scope>
    <source>
        <strain evidence="2 3">ALL</strain>
    </source>
</reference>
<feature type="signal peptide" evidence="1">
    <location>
        <begin position="1"/>
        <end position="19"/>
    </location>
</feature>